<comment type="catalytic activity">
    <reaction evidence="12">
        <text>a hydroperoxide + [thioredoxin]-dithiol = an alcohol + [thioredoxin]-disulfide + H2O</text>
        <dbReference type="Rhea" id="RHEA:62620"/>
        <dbReference type="Rhea" id="RHEA-COMP:10698"/>
        <dbReference type="Rhea" id="RHEA-COMP:10700"/>
        <dbReference type="ChEBI" id="CHEBI:15377"/>
        <dbReference type="ChEBI" id="CHEBI:29950"/>
        <dbReference type="ChEBI" id="CHEBI:30879"/>
        <dbReference type="ChEBI" id="CHEBI:35924"/>
        <dbReference type="ChEBI" id="CHEBI:50058"/>
        <dbReference type="EC" id="1.11.1.24"/>
    </reaction>
</comment>
<gene>
    <name evidence="15" type="ORF">F4561_003891</name>
</gene>
<proteinExistence type="inferred from homology"/>
<organism evidence="15 16">
    <name type="scientific">Lipingzhangella halophila</name>
    <dbReference type="NCBI Taxonomy" id="1783352"/>
    <lineage>
        <taxon>Bacteria</taxon>
        <taxon>Bacillati</taxon>
        <taxon>Actinomycetota</taxon>
        <taxon>Actinomycetes</taxon>
        <taxon>Streptosporangiales</taxon>
        <taxon>Nocardiopsidaceae</taxon>
        <taxon>Lipingzhangella</taxon>
    </lineage>
</organism>
<dbReference type="RefSeq" id="WP_184580744.1">
    <property type="nucleotide sequence ID" value="NZ_JACHJT010000001.1"/>
</dbReference>
<dbReference type="GO" id="GO:0005737">
    <property type="term" value="C:cytoplasm"/>
    <property type="evidence" value="ECO:0007669"/>
    <property type="project" value="TreeGrafter"/>
</dbReference>
<dbReference type="Pfam" id="PF00578">
    <property type="entry name" value="AhpC-TSA"/>
    <property type="match status" value="1"/>
</dbReference>
<feature type="domain" description="Thioredoxin" evidence="14">
    <location>
        <begin position="1"/>
        <end position="154"/>
    </location>
</feature>
<keyword evidence="8" id="KW-0676">Redox-active center</keyword>
<evidence type="ECO:0000256" key="12">
    <source>
        <dbReference type="ARBA" id="ARBA00049091"/>
    </source>
</evidence>
<evidence type="ECO:0000256" key="10">
    <source>
        <dbReference type="ARBA" id="ARBA00038489"/>
    </source>
</evidence>
<dbReference type="FunFam" id="3.40.30.10:FF:000267">
    <property type="entry name" value="Peroxidoxin bcpB"/>
    <property type="match status" value="1"/>
</dbReference>
<dbReference type="GO" id="GO:0008379">
    <property type="term" value="F:thioredoxin peroxidase activity"/>
    <property type="evidence" value="ECO:0007669"/>
    <property type="project" value="TreeGrafter"/>
</dbReference>
<keyword evidence="4 15" id="KW-0575">Peroxidase</keyword>
<dbReference type="GO" id="GO:0045454">
    <property type="term" value="P:cell redox homeostasis"/>
    <property type="evidence" value="ECO:0007669"/>
    <property type="project" value="TreeGrafter"/>
</dbReference>
<dbReference type="Gene3D" id="3.40.30.10">
    <property type="entry name" value="Glutaredoxin"/>
    <property type="match status" value="1"/>
</dbReference>
<dbReference type="AlphaFoldDB" id="A0A7W7RKA6"/>
<evidence type="ECO:0000256" key="9">
    <source>
        <dbReference type="ARBA" id="ARBA00032824"/>
    </source>
</evidence>
<comment type="subunit">
    <text evidence="2">Monomer.</text>
</comment>
<evidence type="ECO:0000256" key="3">
    <source>
        <dbReference type="ARBA" id="ARBA00013017"/>
    </source>
</evidence>
<keyword evidence="16" id="KW-1185">Reference proteome</keyword>
<evidence type="ECO:0000256" key="5">
    <source>
        <dbReference type="ARBA" id="ARBA00022862"/>
    </source>
</evidence>
<keyword evidence="6 15" id="KW-0560">Oxidoreductase</keyword>
<dbReference type="PIRSF" id="PIRSF000239">
    <property type="entry name" value="AHPC"/>
    <property type="match status" value="1"/>
</dbReference>
<feature type="active site" description="Cysteine sulfenic acid (-SOH) intermediate; for peroxidase activity" evidence="13">
    <location>
        <position position="44"/>
    </location>
</feature>
<evidence type="ECO:0000256" key="6">
    <source>
        <dbReference type="ARBA" id="ARBA00023002"/>
    </source>
</evidence>
<evidence type="ECO:0000256" key="2">
    <source>
        <dbReference type="ARBA" id="ARBA00011245"/>
    </source>
</evidence>
<protein>
    <recommendedName>
        <fullName evidence="3">thioredoxin-dependent peroxiredoxin</fullName>
        <ecNumber evidence="3">1.11.1.24</ecNumber>
    </recommendedName>
    <alternativeName>
        <fullName evidence="11">Bacterioferritin comigratory protein</fullName>
    </alternativeName>
    <alternativeName>
        <fullName evidence="9">Thioredoxin peroxidase</fullName>
    </alternativeName>
</protein>
<dbReference type="Proteomes" id="UP000523007">
    <property type="component" value="Unassembled WGS sequence"/>
</dbReference>
<dbReference type="CDD" id="cd03017">
    <property type="entry name" value="PRX_BCP"/>
    <property type="match status" value="1"/>
</dbReference>
<keyword evidence="5" id="KW-0049">Antioxidant</keyword>
<evidence type="ECO:0000256" key="13">
    <source>
        <dbReference type="PIRSR" id="PIRSR000239-1"/>
    </source>
</evidence>
<dbReference type="InterPro" id="IPR024706">
    <property type="entry name" value="Peroxiredoxin_AhpC-typ"/>
</dbReference>
<dbReference type="InterPro" id="IPR036249">
    <property type="entry name" value="Thioredoxin-like_sf"/>
</dbReference>
<dbReference type="GO" id="GO:0034599">
    <property type="term" value="P:cellular response to oxidative stress"/>
    <property type="evidence" value="ECO:0007669"/>
    <property type="project" value="TreeGrafter"/>
</dbReference>
<sequence>MNVADPAPDFELSDQYGTPRRLSALLDGGYVVLFFYPAAMTPGCTAESCHFRDLTKELAEFGARPVGISADPVDKQRTFAETHSLDFPLLSDPDGAVAKRYDARRTGLLANLAPTRRRTFVIGPEQRIVHQVSSEVRMQAHADQALKALRNQRDQDA</sequence>
<keyword evidence="7" id="KW-1015">Disulfide bond</keyword>
<evidence type="ECO:0000256" key="4">
    <source>
        <dbReference type="ARBA" id="ARBA00022559"/>
    </source>
</evidence>
<accession>A0A7W7RKA6</accession>
<evidence type="ECO:0000259" key="14">
    <source>
        <dbReference type="PROSITE" id="PS51352"/>
    </source>
</evidence>
<comment type="caution">
    <text evidence="15">The sequence shown here is derived from an EMBL/GenBank/DDBJ whole genome shotgun (WGS) entry which is preliminary data.</text>
</comment>
<comment type="similarity">
    <text evidence="10">Belongs to the peroxiredoxin family. BCP/PrxQ subfamily.</text>
</comment>
<dbReference type="EMBL" id="JACHJT010000001">
    <property type="protein sequence ID" value="MBB4933071.1"/>
    <property type="molecule type" value="Genomic_DNA"/>
</dbReference>
<dbReference type="PROSITE" id="PS51352">
    <property type="entry name" value="THIOREDOXIN_2"/>
    <property type="match status" value="1"/>
</dbReference>
<dbReference type="InterPro" id="IPR050924">
    <property type="entry name" value="Peroxiredoxin_BCP/PrxQ"/>
</dbReference>
<dbReference type="InterPro" id="IPR000866">
    <property type="entry name" value="AhpC/TSA"/>
</dbReference>
<evidence type="ECO:0000256" key="7">
    <source>
        <dbReference type="ARBA" id="ARBA00023157"/>
    </source>
</evidence>
<dbReference type="PANTHER" id="PTHR42801">
    <property type="entry name" value="THIOREDOXIN-DEPENDENT PEROXIDE REDUCTASE"/>
    <property type="match status" value="1"/>
</dbReference>
<evidence type="ECO:0000256" key="1">
    <source>
        <dbReference type="ARBA" id="ARBA00003330"/>
    </source>
</evidence>
<dbReference type="PANTHER" id="PTHR42801:SF8">
    <property type="entry name" value="PEROXIREDOXIN RV1608C-RELATED"/>
    <property type="match status" value="1"/>
</dbReference>
<evidence type="ECO:0000313" key="16">
    <source>
        <dbReference type="Proteomes" id="UP000523007"/>
    </source>
</evidence>
<name>A0A7W7RKA6_9ACTN</name>
<evidence type="ECO:0000313" key="15">
    <source>
        <dbReference type="EMBL" id="MBB4933071.1"/>
    </source>
</evidence>
<comment type="function">
    <text evidence="1">Thiol-specific peroxidase that catalyzes the reduction of hydrogen peroxide and organic hydroperoxides to water and alcohols, respectively. Plays a role in cell protection against oxidative stress by detoxifying peroxides and as sensor of hydrogen peroxide-mediated signaling events.</text>
</comment>
<evidence type="ECO:0000256" key="8">
    <source>
        <dbReference type="ARBA" id="ARBA00023284"/>
    </source>
</evidence>
<dbReference type="EC" id="1.11.1.24" evidence="3"/>
<dbReference type="SUPFAM" id="SSF52833">
    <property type="entry name" value="Thioredoxin-like"/>
    <property type="match status" value="1"/>
</dbReference>
<reference evidence="15 16" key="1">
    <citation type="submission" date="2020-08" db="EMBL/GenBank/DDBJ databases">
        <title>Sequencing the genomes of 1000 actinobacteria strains.</title>
        <authorList>
            <person name="Klenk H.-P."/>
        </authorList>
    </citation>
    <scope>NUCLEOTIDE SEQUENCE [LARGE SCALE GENOMIC DNA]</scope>
    <source>
        <strain evidence="15 16">DSM 102030</strain>
    </source>
</reference>
<dbReference type="InterPro" id="IPR013766">
    <property type="entry name" value="Thioredoxin_domain"/>
</dbReference>
<evidence type="ECO:0000256" key="11">
    <source>
        <dbReference type="ARBA" id="ARBA00041373"/>
    </source>
</evidence>